<dbReference type="STRING" id="151549.A0A4C2A538"/>
<dbReference type="GO" id="GO:0008270">
    <property type="term" value="F:zinc ion binding"/>
    <property type="evidence" value="ECO:0007669"/>
    <property type="project" value="UniProtKB-KW"/>
</dbReference>
<dbReference type="Pfam" id="PF00096">
    <property type="entry name" value="zf-C2H2"/>
    <property type="match status" value="3"/>
</dbReference>
<proteinExistence type="predicted"/>
<keyword evidence="6" id="KW-0238">DNA-binding</keyword>
<dbReference type="FunFam" id="3.30.160.60:FF:001009">
    <property type="entry name" value="Zinc finger protein 26"/>
    <property type="match status" value="1"/>
</dbReference>
<dbReference type="GO" id="GO:0000978">
    <property type="term" value="F:RNA polymerase II cis-regulatory region sequence-specific DNA binding"/>
    <property type="evidence" value="ECO:0007669"/>
    <property type="project" value="TreeGrafter"/>
</dbReference>
<evidence type="ECO:0000256" key="3">
    <source>
        <dbReference type="ARBA" id="ARBA00022737"/>
    </source>
</evidence>
<dbReference type="Pfam" id="PF12171">
    <property type="entry name" value="zf-C2H2_jaz"/>
    <property type="match status" value="1"/>
</dbReference>
<dbReference type="EMBL" id="BGZK01002495">
    <property type="protein sequence ID" value="GBP94363.1"/>
    <property type="molecule type" value="Genomic_DNA"/>
</dbReference>
<keyword evidence="11" id="KW-1185">Reference proteome</keyword>
<dbReference type="PANTHER" id="PTHR24376:SF216">
    <property type="entry name" value="ZINC FINGER PROTEIN 420-LIKE"/>
    <property type="match status" value="1"/>
</dbReference>
<evidence type="ECO:0000256" key="2">
    <source>
        <dbReference type="ARBA" id="ARBA00022723"/>
    </source>
</evidence>
<dbReference type="FunFam" id="3.30.160.60:FF:001049">
    <property type="entry name" value="zinc finger protein 319"/>
    <property type="match status" value="1"/>
</dbReference>
<name>A0A4C2A538_EUMVA</name>
<feature type="domain" description="C2H2-type" evidence="9">
    <location>
        <begin position="266"/>
        <end position="293"/>
    </location>
</feature>
<feature type="domain" description="C2H2-type" evidence="9">
    <location>
        <begin position="187"/>
        <end position="210"/>
    </location>
</feature>
<keyword evidence="3" id="KW-0677">Repeat</keyword>
<evidence type="ECO:0000256" key="5">
    <source>
        <dbReference type="ARBA" id="ARBA00022833"/>
    </source>
</evidence>
<evidence type="ECO:0000256" key="1">
    <source>
        <dbReference type="ARBA" id="ARBA00004123"/>
    </source>
</evidence>
<comment type="caution">
    <text evidence="10">The sequence shown here is derived from an EMBL/GenBank/DDBJ whole genome shotgun (WGS) entry which is preliminary data.</text>
</comment>
<evidence type="ECO:0000313" key="11">
    <source>
        <dbReference type="Proteomes" id="UP000299102"/>
    </source>
</evidence>
<evidence type="ECO:0000313" key="10">
    <source>
        <dbReference type="EMBL" id="GBP94363.1"/>
    </source>
</evidence>
<evidence type="ECO:0000259" key="9">
    <source>
        <dbReference type="PROSITE" id="PS50157"/>
    </source>
</evidence>
<dbReference type="SMART" id="SM00355">
    <property type="entry name" value="ZnF_C2H2"/>
    <property type="match status" value="9"/>
</dbReference>
<keyword evidence="4 8" id="KW-0863">Zinc-finger</keyword>
<dbReference type="Gene3D" id="3.30.160.60">
    <property type="entry name" value="Classic Zinc Finger"/>
    <property type="match status" value="6"/>
</dbReference>
<organism evidence="10 11">
    <name type="scientific">Eumeta variegata</name>
    <name type="common">Bagworm moth</name>
    <name type="synonym">Eumeta japonica</name>
    <dbReference type="NCBI Taxonomy" id="151549"/>
    <lineage>
        <taxon>Eukaryota</taxon>
        <taxon>Metazoa</taxon>
        <taxon>Ecdysozoa</taxon>
        <taxon>Arthropoda</taxon>
        <taxon>Hexapoda</taxon>
        <taxon>Insecta</taxon>
        <taxon>Pterygota</taxon>
        <taxon>Neoptera</taxon>
        <taxon>Endopterygota</taxon>
        <taxon>Lepidoptera</taxon>
        <taxon>Glossata</taxon>
        <taxon>Ditrysia</taxon>
        <taxon>Tineoidea</taxon>
        <taxon>Psychidae</taxon>
        <taxon>Oiketicinae</taxon>
        <taxon>Eumeta</taxon>
    </lineage>
</organism>
<dbReference type="InterPro" id="IPR036236">
    <property type="entry name" value="Znf_C2H2_sf"/>
</dbReference>
<dbReference type="SUPFAM" id="SSF57667">
    <property type="entry name" value="beta-beta-alpha zinc fingers"/>
    <property type="match status" value="5"/>
</dbReference>
<feature type="domain" description="C2H2-type" evidence="9">
    <location>
        <begin position="356"/>
        <end position="384"/>
    </location>
</feature>
<dbReference type="AlphaFoldDB" id="A0A4C2A538"/>
<keyword evidence="2" id="KW-0479">Metal-binding</keyword>
<keyword evidence="7" id="KW-0539">Nucleus</keyword>
<protein>
    <submittedName>
        <fullName evidence="10">Zinc finger protein 93</fullName>
    </submittedName>
</protein>
<accession>A0A4C2A538</accession>
<comment type="subcellular location">
    <subcellularLocation>
        <location evidence="1">Nucleus</location>
    </subcellularLocation>
</comment>
<dbReference type="Proteomes" id="UP000299102">
    <property type="component" value="Unassembled WGS sequence"/>
</dbReference>
<evidence type="ECO:0000256" key="4">
    <source>
        <dbReference type="ARBA" id="ARBA00022771"/>
    </source>
</evidence>
<dbReference type="OrthoDB" id="10039931at2759"/>
<reference evidence="10 11" key="1">
    <citation type="journal article" date="2019" name="Commun. Biol.">
        <title>The bagworm genome reveals a unique fibroin gene that provides high tensile strength.</title>
        <authorList>
            <person name="Kono N."/>
            <person name="Nakamura H."/>
            <person name="Ohtoshi R."/>
            <person name="Tomita M."/>
            <person name="Numata K."/>
            <person name="Arakawa K."/>
        </authorList>
    </citation>
    <scope>NUCLEOTIDE SEQUENCE [LARGE SCALE GENOMIC DNA]</scope>
</reference>
<dbReference type="InterPro" id="IPR022755">
    <property type="entry name" value="Znf_C2H2_jaz"/>
</dbReference>
<gene>
    <name evidence="10" type="primary">ZNF93</name>
    <name evidence="10" type="ORF">EVAR_60477_1</name>
</gene>
<dbReference type="GO" id="GO:0005634">
    <property type="term" value="C:nucleus"/>
    <property type="evidence" value="ECO:0007669"/>
    <property type="project" value="UniProtKB-SubCell"/>
</dbReference>
<dbReference type="GO" id="GO:0001228">
    <property type="term" value="F:DNA-binding transcription activator activity, RNA polymerase II-specific"/>
    <property type="evidence" value="ECO:0007669"/>
    <property type="project" value="TreeGrafter"/>
</dbReference>
<evidence type="ECO:0000256" key="7">
    <source>
        <dbReference type="ARBA" id="ARBA00023242"/>
    </source>
</evidence>
<feature type="domain" description="C2H2-type" evidence="9">
    <location>
        <begin position="385"/>
        <end position="413"/>
    </location>
</feature>
<evidence type="ECO:0000256" key="8">
    <source>
        <dbReference type="PROSITE-ProRule" id="PRU00042"/>
    </source>
</evidence>
<dbReference type="PROSITE" id="PS50157">
    <property type="entry name" value="ZINC_FINGER_C2H2_2"/>
    <property type="match status" value="8"/>
</dbReference>
<evidence type="ECO:0000256" key="6">
    <source>
        <dbReference type="ARBA" id="ARBA00023125"/>
    </source>
</evidence>
<dbReference type="Pfam" id="PF13912">
    <property type="entry name" value="zf-C2H2_6"/>
    <property type="match status" value="2"/>
</dbReference>
<feature type="domain" description="C2H2-type" evidence="9">
    <location>
        <begin position="417"/>
        <end position="444"/>
    </location>
</feature>
<dbReference type="InterPro" id="IPR013087">
    <property type="entry name" value="Znf_C2H2_type"/>
</dbReference>
<dbReference type="PANTHER" id="PTHR24376">
    <property type="entry name" value="ZINC FINGER PROTEIN"/>
    <property type="match status" value="1"/>
</dbReference>
<feature type="domain" description="C2H2-type" evidence="9">
    <location>
        <begin position="445"/>
        <end position="478"/>
    </location>
</feature>
<sequence>MQKESTIELCYNLELTELEPINIYPLEQNLKEESDFKIEERWDGDVLLDESDDDDKPLVMLRGGQHDDIKKDISENISSEERPIGLDVYEKCIEQKVDHEFIELPPSCAKTRDKKRSRLKIDNEALEDIVTKLTSLEEPKQKVLRNGFTSRMVQETDEYLVIKLTKEQVVEEMVRRKSDTKYKRAPFKCEYCVKGFNFEDVLDNHMKKHSSVCGEIRLSRQHLLEHHALSHSGRVLQYACKKCNFNTNKRTVLQRHFNRHASDSARSCKHCGRVCTTVQSLRAHMLKHERDKRHACEKCGKSFIYPSLLEAHEKTHSTGAPDWYCVECDIHFKTQDNLRTHFKKSAAHRDPSILKYSCKWCDKKCMSEAALVAHHAAAHGTAKTHVCTLCEKAYSSADGLRAHSRRVHGPPAPASTYSCDICSKTFTSRSSSVRHRRVHTGERPYACAACGARFGQPSTLRTHCRLRHDIRSHTGPPKATRTGLLVFYRRTSATLPASCFNIIVTVHPTEALSDPCQ</sequence>
<keyword evidence="5" id="KW-0862">Zinc</keyword>
<feature type="domain" description="C2H2-type" evidence="9">
    <location>
        <begin position="238"/>
        <end position="265"/>
    </location>
</feature>
<feature type="domain" description="C2H2-type" evidence="9">
    <location>
        <begin position="294"/>
        <end position="321"/>
    </location>
</feature>
<dbReference type="FunFam" id="3.30.160.60:FF:000744">
    <property type="entry name" value="zinc finger E-box-binding homeobox 1"/>
    <property type="match status" value="1"/>
</dbReference>
<dbReference type="PROSITE" id="PS00028">
    <property type="entry name" value="ZINC_FINGER_C2H2_1"/>
    <property type="match status" value="7"/>
</dbReference>